<feature type="compositionally biased region" description="Basic and acidic residues" evidence="1">
    <location>
        <begin position="26"/>
        <end position="65"/>
    </location>
</feature>
<evidence type="ECO:0000313" key="2">
    <source>
        <dbReference type="EMBL" id="QHU21052.1"/>
    </source>
</evidence>
<reference evidence="2" key="1">
    <citation type="journal article" date="2020" name="Nature">
        <title>Giant virus diversity and host interactions through global metagenomics.</title>
        <authorList>
            <person name="Schulz F."/>
            <person name="Roux S."/>
            <person name="Paez-Espino D."/>
            <person name="Jungbluth S."/>
            <person name="Walsh D.A."/>
            <person name="Denef V.J."/>
            <person name="McMahon K.D."/>
            <person name="Konstantinidis K.T."/>
            <person name="Eloe-Fadrosh E.A."/>
            <person name="Kyrpides N.C."/>
            <person name="Woyke T."/>
        </authorList>
    </citation>
    <scope>NUCLEOTIDE SEQUENCE</scope>
    <source>
        <strain evidence="2">GVMAG-S-3300013094-100</strain>
    </source>
</reference>
<dbReference type="InterPro" id="IPR036361">
    <property type="entry name" value="SAP_dom_sf"/>
</dbReference>
<evidence type="ECO:0000256" key="1">
    <source>
        <dbReference type="SAM" id="MobiDB-lite"/>
    </source>
</evidence>
<protein>
    <submittedName>
        <fullName evidence="2">Uncharacterized protein</fullName>
    </submittedName>
</protein>
<accession>A0A6C0KSV7</accession>
<name>A0A6C0KSV7_9ZZZZ</name>
<proteinExistence type="predicted"/>
<feature type="region of interest" description="Disordered" evidence="1">
    <location>
        <begin position="118"/>
        <end position="173"/>
    </location>
</feature>
<dbReference type="AlphaFoldDB" id="A0A6C0KSV7"/>
<dbReference type="EMBL" id="MN740977">
    <property type="protein sequence ID" value="QHU21052.1"/>
    <property type="molecule type" value="Genomic_DNA"/>
</dbReference>
<organism evidence="2">
    <name type="scientific">viral metagenome</name>
    <dbReference type="NCBI Taxonomy" id="1070528"/>
    <lineage>
        <taxon>unclassified sequences</taxon>
        <taxon>metagenomes</taxon>
        <taxon>organismal metagenomes</taxon>
    </lineage>
</organism>
<dbReference type="Gene3D" id="1.10.720.30">
    <property type="entry name" value="SAP domain"/>
    <property type="match status" value="1"/>
</dbReference>
<sequence length="208" mass="23070">MSEQSPHRLFKPSRPDTGRNPLEKNLTGKDLKKLAAEEAAKQEKLMQQYQEERRKAAEEAKEKSKILTSAPPLSHGRSTPSVVEGIYGPENTASKSPRQPRIRFSAVEKQVAELEDAFENVSLETSRSIQPAPPPEQRPSGPRPPSRRHGPSRSKTSSLPPIGGKKSKKTLEKCTVVELKERAAKRKINVTGLKKDDIIAKLRGGKKK</sequence>
<feature type="region of interest" description="Disordered" evidence="1">
    <location>
        <begin position="1"/>
        <end position="104"/>
    </location>
</feature>
<feature type="compositionally biased region" description="Pro residues" evidence="1">
    <location>
        <begin position="131"/>
        <end position="144"/>
    </location>
</feature>